<comment type="caution">
    <text evidence="3">The sequence shown here is derived from an EMBL/GenBank/DDBJ whole genome shotgun (WGS) entry which is preliminary data.</text>
</comment>
<dbReference type="PANTHER" id="PTHR48107">
    <property type="entry name" value="NADPH-DEPENDENT ALDEHYDE REDUCTASE-LIKE PROTEIN, CHLOROPLASTIC-RELATED"/>
    <property type="match status" value="1"/>
</dbReference>
<evidence type="ECO:0000313" key="4">
    <source>
        <dbReference type="Proteomes" id="UP000266188"/>
    </source>
</evidence>
<dbReference type="Pfam" id="PF13561">
    <property type="entry name" value="adh_short_C2"/>
    <property type="match status" value="1"/>
</dbReference>
<sequence>MSLEGKVALITGGAKNLGAEVARELAKDGANLAVHYKNPSSKDEAVRLVFELKHRYPSIKVVFYQGDLTSAAVVTRLFEDTVRDFGQVDIVVNTVGKVIKKPIAEITEEEFDSMFAINSKAAFFILKEAATHVTDGGTIITIATALQGAFNGSYTSCTGSMAPVEHFIKNLCKELQPRHISVNAVAFDPIDSRESVESDRADGMDNRLTMLKDIAPIVRLLCTDGGWITGQTLFANSGYTNR</sequence>
<dbReference type="Gene3D" id="3.40.50.720">
    <property type="entry name" value="NAD(P)-binding Rossmann-like Domain"/>
    <property type="match status" value="1"/>
</dbReference>
<protein>
    <submittedName>
        <fullName evidence="3">Short chain dehydrogenase</fullName>
    </submittedName>
</protein>
<name>A0A3A2ZPK3_9EURO</name>
<dbReference type="AlphaFoldDB" id="A0A3A2ZPK3"/>
<dbReference type="InterPro" id="IPR036291">
    <property type="entry name" value="NAD(P)-bd_dom_sf"/>
</dbReference>
<organism evidence="3 4">
    <name type="scientific">Aspergillus sclerotialis</name>
    <dbReference type="NCBI Taxonomy" id="2070753"/>
    <lineage>
        <taxon>Eukaryota</taxon>
        <taxon>Fungi</taxon>
        <taxon>Dikarya</taxon>
        <taxon>Ascomycota</taxon>
        <taxon>Pezizomycotina</taxon>
        <taxon>Eurotiomycetes</taxon>
        <taxon>Eurotiomycetidae</taxon>
        <taxon>Eurotiales</taxon>
        <taxon>Aspergillaceae</taxon>
        <taxon>Aspergillus</taxon>
        <taxon>Aspergillus subgen. Polypaecilum</taxon>
    </lineage>
</organism>
<reference evidence="4" key="1">
    <citation type="submission" date="2017-02" db="EMBL/GenBank/DDBJ databases">
        <authorList>
            <person name="Tafer H."/>
            <person name="Lopandic K."/>
        </authorList>
    </citation>
    <scope>NUCLEOTIDE SEQUENCE [LARGE SCALE GENOMIC DNA]</scope>
    <source>
        <strain evidence="4">CBS 366.77</strain>
    </source>
</reference>
<evidence type="ECO:0000313" key="3">
    <source>
        <dbReference type="EMBL" id="RJE25119.1"/>
    </source>
</evidence>
<dbReference type="Proteomes" id="UP000266188">
    <property type="component" value="Unassembled WGS sequence"/>
</dbReference>
<dbReference type="InterPro" id="IPR002347">
    <property type="entry name" value="SDR_fam"/>
</dbReference>
<dbReference type="PANTHER" id="PTHR48107:SF7">
    <property type="entry name" value="RE15974P"/>
    <property type="match status" value="1"/>
</dbReference>
<gene>
    <name evidence="3" type="ORF">PHISCL_02525</name>
</gene>
<accession>A0A3A2ZPK3</accession>
<dbReference type="SUPFAM" id="SSF51735">
    <property type="entry name" value="NAD(P)-binding Rossmann-fold domains"/>
    <property type="match status" value="1"/>
</dbReference>
<dbReference type="STRING" id="2070753.A0A3A2ZPK3"/>
<keyword evidence="4" id="KW-1185">Reference proteome</keyword>
<comment type="similarity">
    <text evidence="1">Belongs to the short-chain dehydrogenases/reductases (SDR) family.</text>
</comment>
<evidence type="ECO:0000256" key="2">
    <source>
        <dbReference type="ARBA" id="ARBA00023002"/>
    </source>
</evidence>
<dbReference type="EMBL" id="MVGC01000057">
    <property type="protein sequence ID" value="RJE25119.1"/>
    <property type="molecule type" value="Genomic_DNA"/>
</dbReference>
<dbReference type="OrthoDB" id="47007at2759"/>
<evidence type="ECO:0000256" key="1">
    <source>
        <dbReference type="ARBA" id="ARBA00006484"/>
    </source>
</evidence>
<dbReference type="GO" id="GO:0016614">
    <property type="term" value="F:oxidoreductase activity, acting on CH-OH group of donors"/>
    <property type="evidence" value="ECO:0007669"/>
    <property type="project" value="UniProtKB-ARBA"/>
</dbReference>
<keyword evidence="2" id="KW-0560">Oxidoreductase</keyword>
<proteinExistence type="inferred from homology"/>
<dbReference type="PRINTS" id="PR00081">
    <property type="entry name" value="GDHRDH"/>
</dbReference>